<accession>A0A1I5U030</accession>
<evidence type="ECO:0000256" key="8">
    <source>
        <dbReference type="ARBA" id="ARBA00031427"/>
    </source>
</evidence>
<name>A0A1I5U030_9PSEU</name>
<evidence type="ECO:0000256" key="9">
    <source>
        <dbReference type="SAM" id="MobiDB-lite"/>
    </source>
</evidence>
<dbReference type="EC" id="4.3.1.19" evidence="4"/>
<protein>
    <recommendedName>
        <fullName evidence="4">threonine ammonia-lyase</fullName>
        <ecNumber evidence="4">4.3.1.19</ecNumber>
    </recommendedName>
    <alternativeName>
        <fullName evidence="8">Threonine deaminase</fullName>
    </alternativeName>
</protein>
<dbReference type="GO" id="GO:0006565">
    <property type="term" value="P:L-serine catabolic process"/>
    <property type="evidence" value="ECO:0007669"/>
    <property type="project" value="TreeGrafter"/>
</dbReference>
<dbReference type="STRING" id="587909.SAMN05421810_103743"/>
<comment type="cofactor">
    <cofactor evidence="2">
        <name>pyridoxal 5'-phosphate</name>
        <dbReference type="ChEBI" id="CHEBI:597326"/>
    </cofactor>
</comment>
<evidence type="ECO:0000256" key="7">
    <source>
        <dbReference type="ARBA" id="ARBA00025527"/>
    </source>
</evidence>
<dbReference type="InterPro" id="IPR001926">
    <property type="entry name" value="TrpB-like_PALP"/>
</dbReference>
<dbReference type="PANTHER" id="PTHR48078:SF6">
    <property type="entry name" value="L-THREONINE DEHYDRATASE CATABOLIC TDCB"/>
    <property type="match status" value="1"/>
</dbReference>
<feature type="compositionally biased region" description="Low complexity" evidence="9">
    <location>
        <begin position="330"/>
        <end position="341"/>
    </location>
</feature>
<comment type="catalytic activity">
    <reaction evidence="1">
        <text>L-threonine = 2-oxobutanoate + NH4(+)</text>
        <dbReference type="Rhea" id="RHEA:22108"/>
        <dbReference type="ChEBI" id="CHEBI:16763"/>
        <dbReference type="ChEBI" id="CHEBI:28938"/>
        <dbReference type="ChEBI" id="CHEBI:57926"/>
        <dbReference type="EC" id="4.3.1.19"/>
    </reaction>
</comment>
<dbReference type="SUPFAM" id="SSF53686">
    <property type="entry name" value="Tryptophan synthase beta subunit-like PLP-dependent enzymes"/>
    <property type="match status" value="1"/>
</dbReference>
<dbReference type="InterPro" id="IPR036052">
    <property type="entry name" value="TrpB-like_PALP_sf"/>
</dbReference>
<evidence type="ECO:0000256" key="5">
    <source>
        <dbReference type="ARBA" id="ARBA00022898"/>
    </source>
</evidence>
<evidence type="ECO:0000256" key="1">
    <source>
        <dbReference type="ARBA" id="ARBA00001274"/>
    </source>
</evidence>
<proteinExistence type="inferred from homology"/>
<gene>
    <name evidence="11" type="ORF">SAMN05421810_103743</name>
</gene>
<dbReference type="EMBL" id="FOWW01000003">
    <property type="protein sequence ID" value="SFP88643.1"/>
    <property type="molecule type" value="Genomic_DNA"/>
</dbReference>
<dbReference type="NCBIfam" id="NF006094">
    <property type="entry name" value="PRK08246.1"/>
    <property type="match status" value="1"/>
</dbReference>
<comment type="function">
    <text evidence="7">Catalyzes the anaerobic formation of alpha-ketobutyrate and ammonia from threonine in a two-step reaction. The first step involved a dehydration of threonine and a production of enamine intermediates (aminocrotonate), which tautomerizes to its imine form (iminobutyrate). Both intermediates are unstable and short-lived. The second step is the nonenzymatic hydrolysis of the enamine/imine intermediates to form 2-ketobutyrate and free ammonia. In the low water environment of the cell, the second step is accelerated by RidA.</text>
</comment>
<feature type="region of interest" description="Disordered" evidence="9">
    <location>
        <begin position="312"/>
        <end position="352"/>
    </location>
</feature>
<dbReference type="RefSeq" id="WP_092530318.1">
    <property type="nucleotide sequence ID" value="NZ_FOWW01000003.1"/>
</dbReference>
<evidence type="ECO:0000259" key="10">
    <source>
        <dbReference type="Pfam" id="PF00291"/>
    </source>
</evidence>
<keyword evidence="5" id="KW-0663">Pyridoxal phosphate</keyword>
<comment type="similarity">
    <text evidence="3">Belongs to the serine/threonine dehydratase family.</text>
</comment>
<dbReference type="PANTHER" id="PTHR48078">
    <property type="entry name" value="THREONINE DEHYDRATASE, MITOCHONDRIAL-RELATED"/>
    <property type="match status" value="1"/>
</dbReference>
<keyword evidence="6" id="KW-0456">Lyase</keyword>
<sequence>MSADAPDAVRADLPTPEDVRRTAEVIRPHVRRTPVLALDPTDLGITADFRLALKLEQLQRAGSFKVRGAFANLLLRDVPPAGVVAASGGNHGVAVAYAAHRLGVPARIYVPTISAPAKIERIRALGAHLVVGGDRYADALAAAQAWTAESGALGVHAFDQRETLLGQGSVGLELAEQVPELDTVLVPVGGGGLIGGIATSFAGSVRVVGVEPTGAPTLATARAHGAPTDAPTGSVAADALAPRRIGELVFPITQAHVSGVVLVDDPAIREAQHALWAAARLVAEPAAAVGVAALLGGAYRPEPGERVAVVVSGANTAPGVAPRRPDRAPSPEGGEPDPSGSRRPRPPATLDP</sequence>
<reference evidence="12" key="1">
    <citation type="submission" date="2016-10" db="EMBL/GenBank/DDBJ databases">
        <authorList>
            <person name="Varghese N."/>
            <person name="Submissions S."/>
        </authorList>
    </citation>
    <scope>NUCLEOTIDE SEQUENCE [LARGE SCALE GENOMIC DNA]</scope>
    <source>
        <strain evidence="12">CGMCC 4.5579</strain>
    </source>
</reference>
<dbReference type="OrthoDB" id="4408011at2"/>
<dbReference type="GO" id="GO:0006567">
    <property type="term" value="P:L-threonine catabolic process"/>
    <property type="evidence" value="ECO:0007669"/>
    <property type="project" value="TreeGrafter"/>
</dbReference>
<dbReference type="GO" id="GO:0009097">
    <property type="term" value="P:isoleucine biosynthetic process"/>
    <property type="evidence" value="ECO:0007669"/>
    <property type="project" value="TreeGrafter"/>
</dbReference>
<evidence type="ECO:0000313" key="11">
    <source>
        <dbReference type="EMBL" id="SFP88643.1"/>
    </source>
</evidence>
<dbReference type="Pfam" id="PF00291">
    <property type="entry name" value="PALP"/>
    <property type="match status" value="1"/>
</dbReference>
<dbReference type="Proteomes" id="UP000198727">
    <property type="component" value="Unassembled WGS sequence"/>
</dbReference>
<dbReference type="GO" id="GO:0003941">
    <property type="term" value="F:L-serine ammonia-lyase activity"/>
    <property type="evidence" value="ECO:0007669"/>
    <property type="project" value="TreeGrafter"/>
</dbReference>
<dbReference type="GO" id="GO:0004794">
    <property type="term" value="F:threonine deaminase activity"/>
    <property type="evidence" value="ECO:0007669"/>
    <property type="project" value="UniProtKB-EC"/>
</dbReference>
<evidence type="ECO:0000313" key="12">
    <source>
        <dbReference type="Proteomes" id="UP000198727"/>
    </source>
</evidence>
<keyword evidence="12" id="KW-1185">Reference proteome</keyword>
<evidence type="ECO:0000256" key="6">
    <source>
        <dbReference type="ARBA" id="ARBA00023239"/>
    </source>
</evidence>
<evidence type="ECO:0000256" key="3">
    <source>
        <dbReference type="ARBA" id="ARBA00010869"/>
    </source>
</evidence>
<dbReference type="InterPro" id="IPR050147">
    <property type="entry name" value="Ser/Thr_Dehydratase"/>
</dbReference>
<dbReference type="Gene3D" id="3.40.50.1100">
    <property type="match status" value="2"/>
</dbReference>
<evidence type="ECO:0000256" key="2">
    <source>
        <dbReference type="ARBA" id="ARBA00001933"/>
    </source>
</evidence>
<feature type="domain" description="Tryptophan synthase beta chain-like PALP" evidence="10">
    <location>
        <begin position="26"/>
        <end position="313"/>
    </location>
</feature>
<organism evidence="11 12">
    <name type="scientific">Amycolatopsis arida</name>
    <dbReference type="NCBI Taxonomy" id="587909"/>
    <lineage>
        <taxon>Bacteria</taxon>
        <taxon>Bacillati</taxon>
        <taxon>Actinomycetota</taxon>
        <taxon>Actinomycetes</taxon>
        <taxon>Pseudonocardiales</taxon>
        <taxon>Pseudonocardiaceae</taxon>
        <taxon>Amycolatopsis</taxon>
    </lineage>
</organism>
<dbReference type="AlphaFoldDB" id="A0A1I5U030"/>
<evidence type="ECO:0000256" key="4">
    <source>
        <dbReference type="ARBA" id="ARBA00012096"/>
    </source>
</evidence>
<dbReference type="FunFam" id="3.40.50.1100:FF:000005">
    <property type="entry name" value="Threonine dehydratase catabolic"/>
    <property type="match status" value="1"/>
</dbReference>